<keyword evidence="6" id="KW-1185">Reference proteome</keyword>
<feature type="compositionally biased region" description="Basic and acidic residues" evidence="2">
    <location>
        <begin position="370"/>
        <end position="389"/>
    </location>
</feature>
<keyword evidence="3" id="KW-0732">Signal</keyword>
<feature type="region of interest" description="Disordered" evidence="2">
    <location>
        <begin position="33"/>
        <end position="85"/>
    </location>
</feature>
<dbReference type="KEGG" id="fcy:FRACYDRAFT_242240"/>
<dbReference type="AlphaFoldDB" id="A0A1E7F6V2"/>
<dbReference type="GO" id="GO:0009982">
    <property type="term" value="F:pseudouridine synthase activity"/>
    <property type="evidence" value="ECO:0007669"/>
    <property type="project" value="InterPro"/>
</dbReference>
<feature type="compositionally biased region" description="Low complexity" evidence="2">
    <location>
        <begin position="67"/>
        <end position="85"/>
    </location>
</feature>
<dbReference type="PROSITE" id="PS00028">
    <property type="entry name" value="ZINC_FINGER_C2H2_1"/>
    <property type="match status" value="1"/>
</dbReference>
<dbReference type="PANTHER" id="PTHR16148">
    <property type="entry name" value="NF-KAPPA-B-REPRESSING FACTOR-RELATED"/>
    <property type="match status" value="1"/>
</dbReference>
<dbReference type="PROSITE" id="PS50157">
    <property type="entry name" value="ZINC_FINGER_C2H2_2"/>
    <property type="match status" value="1"/>
</dbReference>
<evidence type="ECO:0000256" key="3">
    <source>
        <dbReference type="SAM" id="SignalP"/>
    </source>
</evidence>
<dbReference type="InParanoid" id="A0A1E7F6V2"/>
<dbReference type="InterPro" id="IPR013087">
    <property type="entry name" value="Znf_C2H2_type"/>
</dbReference>
<dbReference type="GO" id="GO:0008270">
    <property type="term" value="F:zinc ion binding"/>
    <property type="evidence" value="ECO:0007669"/>
    <property type="project" value="UniProtKB-KW"/>
</dbReference>
<dbReference type="SUPFAM" id="SSF55120">
    <property type="entry name" value="Pseudouridine synthase"/>
    <property type="match status" value="1"/>
</dbReference>
<sequence length="872" mass="98385">MQRILWSMVILLFLLFLGLNNIQTAAFSFHTKQTNNRKESTHHPTRNYYLSSSSSLDNNEHAISFPSSTTNSNEEESSTSTSTEIVTTNKCRECSAIFSTRNSLFRHIRNDHNNQSSNSTNNIIKKDTAIILISYQSKSKANDRTGLPVNNMTYDKENNDGDRNNYDSISSSKSAGILMKEAFEHALQIEVSHSSSNINTSSSNGASGKDLQFVTGSTQSSVANMRHQSLSQEVGIDALGDVMTISYSYPVSAIEKYYNIDDDRDEDEEGDVDQSGQSRLLDQLLLRAKQYLEEKITTIIAENNSSTSSEQELDVRLISGILLSSSGKTKTRFHAEGDCTQRAYHYLLPLQWLPDGKEIEDWWLDCSRSDDNPTTKDDERQQQQDELQRPKKQRYNNNNNNKHNFRGALKPPSLRMLKITLRDAESVTIQGGRKDYNTERLEDASGRFGFLAWKERRAWHNFADPRLKGSASPNNKPVWKVLDRCRVVQFQSSNNNNHNNSSSSSNKNKNIVAVVECRGDDFVNEQVRRIIGASIAITHGWLPQDFFELATRSDVFIETPIAPPSRLYLAETRFHFDELTSNGNRIFKDLMTIGDIGQANVTQFQRSIINRCSFDEATLKAEEAWLVDLRDNVCPRIRFSLNKIQDFSESYGEGVDDVQISSPKITPAVYKKSLTILRNITESGKWPMTSIARSKVIRNGGSGSFTITNPKFKNGLFIDEDVSGGINVPKANKLFPDLVDAIFELEETLSIEMTTIASNNDISQHQQQKRLASSHCAVNRNAQFTPHVDSGRGSGQSLSMIVGLGNYLGGELLVEGESNSIFYNPLEFDGWKERQVLKEDAVVCFITRVLWHWTAPFSGERFSLVWFTPEIK</sequence>
<keyword evidence="1" id="KW-0862">Zinc</keyword>
<evidence type="ECO:0000313" key="5">
    <source>
        <dbReference type="EMBL" id="OEU13886.1"/>
    </source>
</evidence>
<gene>
    <name evidence="5" type="ORF">FRACYDRAFT_242240</name>
</gene>
<dbReference type="GO" id="GO:0003723">
    <property type="term" value="F:RNA binding"/>
    <property type="evidence" value="ECO:0007669"/>
    <property type="project" value="InterPro"/>
</dbReference>
<dbReference type="GO" id="GO:0005654">
    <property type="term" value="C:nucleoplasm"/>
    <property type="evidence" value="ECO:0007669"/>
    <property type="project" value="TreeGrafter"/>
</dbReference>
<feature type="chain" id="PRO_5009192740" description="C2H2-type domain-containing protein" evidence="3">
    <location>
        <begin position="27"/>
        <end position="872"/>
    </location>
</feature>
<dbReference type="OrthoDB" id="416253at2759"/>
<dbReference type="EMBL" id="KV784361">
    <property type="protein sequence ID" value="OEU13886.1"/>
    <property type="molecule type" value="Genomic_DNA"/>
</dbReference>
<keyword evidence="1" id="KW-0479">Metal-binding</keyword>
<proteinExistence type="predicted"/>
<organism evidence="5 6">
    <name type="scientific">Fragilariopsis cylindrus CCMP1102</name>
    <dbReference type="NCBI Taxonomy" id="635003"/>
    <lineage>
        <taxon>Eukaryota</taxon>
        <taxon>Sar</taxon>
        <taxon>Stramenopiles</taxon>
        <taxon>Ochrophyta</taxon>
        <taxon>Bacillariophyta</taxon>
        <taxon>Bacillariophyceae</taxon>
        <taxon>Bacillariophycidae</taxon>
        <taxon>Bacillariales</taxon>
        <taxon>Bacillariaceae</taxon>
        <taxon>Fragilariopsis</taxon>
    </lineage>
</organism>
<dbReference type="GO" id="GO:0005730">
    <property type="term" value="C:nucleolus"/>
    <property type="evidence" value="ECO:0007669"/>
    <property type="project" value="TreeGrafter"/>
</dbReference>
<evidence type="ECO:0000256" key="1">
    <source>
        <dbReference type="PROSITE-ProRule" id="PRU00042"/>
    </source>
</evidence>
<feature type="domain" description="C2H2-type" evidence="4">
    <location>
        <begin position="89"/>
        <end position="117"/>
    </location>
</feature>
<dbReference type="GO" id="GO:0001522">
    <property type="term" value="P:pseudouridine synthesis"/>
    <property type="evidence" value="ECO:0007669"/>
    <property type="project" value="InterPro"/>
</dbReference>
<evidence type="ECO:0000259" key="4">
    <source>
        <dbReference type="PROSITE" id="PS50157"/>
    </source>
</evidence>
<dbReference type="InterPro" id="IPR020103">
    <property type="entry name" value="PsdUridine_synth_cat_dom_sf"/>
</dbReference>
<dbReference type="Proteomes" id="UP000095751">
    <property type="component" value="Unassembled WGS sequence"/>
</dbReference>
<evidence type="ECO:0000313" key="6">
    <source>
        <dbReference type="Proteomes" id="UP000095751"/>
    </source>
</evidence>
<accession>A0A1E7F6V2</accession>
<feature type="signal peptide" evidence="3">
    <location>
        <begin position="1"/>
        <end position="26"/>
    </location>
</feature>
<keyword evidence="1" id="KW-0863">Zinc-finger</keyword>
<feature type="region of interest" description="Disordered" evidence="2">
    <location>
        <begin position="370"/>
        <end position="409"/>
    </location>
</feature>
<feature type="compositionally biased region" description="Basic and acidic residues" evidence="2">
    <location>
        <begin position="154"/>
        <end position="165"/>
    </location>
</feature>
<evidence type="ECO:0000256" key="2">
    <source>
        <dbReference type="SAM" id="MobiDB-lite"/>
    </source>
</evidence>
<feature type="region of interest" description="Disordered" evidence="2">
    <location>
        <begin position="144"/>
        <end position="168"/>
    </location>
</feature>
<reference evidence="5 6" key="1">
    <citation type="submission" date="2016-09" db="EMBL/GenBank/DDBJ databases">
        <title>Extensive genetic diversity and differential bi-allelic expression allows diatom success in the polar Southern Ocean.</title>
        <authorList>
            <consortium name="DOE Joint Genome Institute"/>
            <person name="Mock T."/>
            <person name="Otillar R.P."/>
            <person name="Strauss J."/>
            <person name="Dupont C."/>
            <person name="Frickenhaus S."/>
            <person name="Maumus F."/>
            <person name="Mcmullan M."/>
            <person name="Sanges R."/>
            <person name="Schmutz J."/>
            <person name="Toseland A."/>
            <person name="Valas R."/>
            <person name="Veluchamy A."/>
            <person name="Ward B.J."/>
            <person name="Allen A."/>
            <person name="Barry K."/>
            <person name="Falciatore A."/>
            <person name="Ferrante M."/>
            <person name="Fortunato A.E."/>
            <person name="Gloeckner G."/>
            <person name="Gruber A."/>
            <person name="Hipkin R."/>
            <person name="Janech M."/>
            <person name="Kroth P."/>
            <person name="Leese F."/>
            <person name="Lindquist E."/>
            <person name="Lyon B.R."/>
            <person name="Martin J."/>
            <person name="Mayer C."/>
            <person name="Parker M."/>
            <person name="Quesneville H."/>
            <person name="Raymond J."/>
            <person name="Uhlig C."/>
            <person name="Valentin K.U."/>
            <person name="Worden A.Z."/>
            <person name="Armbrust E.V."/>
            <person name="Bowler C."/>
            <person name="Green B."/>
            <person name="Moulton V."/>
            <person name="Van Oosterhout C."/>
            <person name="Grigoriev I."/>
        </authorList>
    </citation>
    <scope>NUCLEOTIDE SEQUENCE [LARGE SCALE GENOMIC DNA]</scope>
    <source>
        <strain evidence="5 6">CCMP1102</strain>
    </source>
</reference>
<dbReference type="InterPro" id="IPR020095">
    <property type="entry name" value="PsdUridine_synth_TruA_C"/>
</dbReference>
<name>A0A1E7F6V2_9STRA</name>
<protein>
    <recommendedName>
        <fullName evidence="4">C2H2-type domain-containing protein</fullName>
    </recommendedName>
</protein>
<dbReference type="PANTHER" id="PTHR16148:SF14">
    <property type="entry name" value="MYND-TYPE DOMAIN-CONTAINING PROTEIN"/>
    <property type="match status" value="1"/>
</dbReference>
<dbReference type="Gene3D" id="3.30.70.660">
    <property type="entry name" value="Pseudouridine synthase I, catalytic domain, C-terminal subdomain"/>
    <property type="match status" value="1"/>
</dbReference>